<keyword evidence="8" id="KW-1185">Reference proteome</keyword>
<dbReference type="RefSeq" id="WP_312553091.1">
    <property type="nucleotide sequence ID" value="NZ_JBHRVV010000001.1"/>
</dbReference>
<reference evidence="8" key="1">
    <citation type="journal article" date="2019" name="Int. J. Syst. Evol. Microbiol.">
        <title>The Global Catalogue of Microorganisms (GCM) 10K type strain sequencing project: providing services to taxonomists for standard genome sequencing and annotation.</title>
        <authorList>
            <consortium name="The Broad Institute Genomics Platform"/>
            <consortium name="The Broad Institute Genome Sequencing Center for Infectious Disease"/>
            <person name="Wu L."/>
            <person name="Ma J."/>
        </authorList>
    </citation>
    <scope>NUCLEOTIDE SEQUENCE [LARGE SCALE GENOMIC DNA]</scope>
    <source>
        <strain evidence="8">CCM 7480</strain>
    </source>
</reference>
<dbReference type="EMBL" id="JBHRVV010000001">
    <property type="protein sequence ID" value="MFC3459704.1"/>
    <property type="molecule type" value="Genomic_DNA"/>
</dbReference>
<sequence length="126" mass="13491">MRRVLFATPLPGLLALLALLAGCGDKPAPAGVQGDPERGRIALSQYACRACHMIPGVTGSEVYVGRTLEDLGDRQYIGGKLPNNQANLVRWIRDPQSIDPGTAMPAMGVSERDAIDMSAYLLTLKK</sequence>
<evidence type="ECO:0000313" key="7">
    <source>
        <dbReference type="EMBL" id="MFC3459704.1"/>
    </source>
</evidence>
<name>A0ABV7PP35_9BURK</name>
<evidence type="ECO:0000259" key="6">
    <source>
        <dbReference type="PROSITE" id="PS51007"/>
    </source>
</evidence>
<comment type="caution">
    <text evidence="7">The sequence shown here is derived from an EMBL/GenBank/DDBJ whole genome shotgun (WGS) entry which is preliminary data.</text>
</comment>
<organism evidence="7 8">
    <name type="scientific">Massilia haematophila</name>
    <dbReference type="NCBI Taxonomy" id="457923"/>
    <lineage>
        <taxon>Bacteria</taxon>
        <taxon>Pseudomonadati</taxon>
        <taxon>Pseudomonadota</taxon>
        <taxon>Betaproteobacteria</taxon>
        <taxon>Burkholderiales</taxon>
        <taxon>Oxalobacteraceae</taxon>
        <taxon>Telluria group</taxon>
        <taxon>Massilia</taxon>
    </lineage>
</organism>
<keyword evidence="1 4" id="KW-0349">Heme</keyword>
<dbReference type="Proteomes" id="UP001595665">
    <property type="component" value="Unassembled WGS sequence"/>
</dbReference>
<dbReference type="Gene3D" id="1.10.760.10">
    <property type="entry name" value="Cytochrome c-like domain"/>
    <property type="match status" value="1"/>
</dbReference>
<evidence type="ECO:0000256" key="1">
    <source>
        <dbReference type="ARBA" id="ARBA00022617"/>
    </source>
</evidence>
<evidence type="ECO:0000256" key="5">
    <source>
        <dbReference type="SAM" id="SignalP"/>
    </source>
</evidence>
<dbReference type="InterPro" id="IPR036909">
    <property type="entry name" value="Cyt_c-like_dom_sf"/>
</dbReference>
<dbReference type="SUPFAM" id="SSF46626">
    <property type="entry name" value="Cytochrome c"/>
    <property type="match status" value="1"/>
</dbReference>
<evidence type="ECO:0000313" key="8">
    <source>
        <dbReference type="Proteomes" id="UP001595665"/>
    </source>
</evidence>
<evidence type="ECO:0000256" key="3">
    <source>
        <dbReference type="ARBA" id="ARBA00023004"/>
    </source>
</evidence>
<evidence type="ECO:0000256" key="2">
    <source>
        <dbReference type="ARBA" id="ARBA00022723"/>
    </source>
</evidence>
<feature type="domain" description="Cytochrome c" evidence="6">
    <location>
        <begin position="34"/>
        <end position="125"/>
    </location>
</feature>
<protein>
    <submittedName>
        <fullName evidence="7">C-type cytochrome</fullName>
    </submittedName>
</protein>
<keyword evidence="3 4" id="KW-0408">Iron</keyword>
<dbReference type="PROSITE" id="PS51007">
    <property type="entry name" value="CYTC"/>
    <property type="match status" value="1"/>
</dbReference>
<keyword evidence="5" id="KW-0732">Signal</keyword>
<feature type="signal peptide" evidence="5">
    <location>
        <begin position="1"/>
        <end position="30"/>
    </location>
</feature>
<dbReference type="InterPro" id="IPR009056">
    <property type="entry name" value="Cyt_c-like_dom"/>
</dbReference>
<proteinExistence type="predicted"/>
<accession>A0ABV7PP35</accession>
<feature type="chain" id="PRO_5046673409" evidence="5">
    <location>
        <begin position="31"/>
        <end position="126"/>
    </location>
</feature>
<dbReference type="PROSITE" id="PS51257">
    <property type="entry name" value="PROKAR_LIPOPROTEIN"/>
    <property type="match status" value="1"/>
</dbReference>
<evidence type="ECO:0000256" key="4">
    <source>
        <dbReference type="PROSITE-ProRule" id="PRU00433"/>
    </source>
</evidence>
<keyword evidence="2 4" id="KW-0479">Metal-binding</keyword>
<gene>
    <name evidence="7" type="ORF">ACFOPH_15820</name>
</gene>